<evidence type="ECO:0000256" key="3">
    <source>
        <dbReference type="ARBA" id="ARBA00022827"/>
    </source>
</evidence>
<dbReference type="SUPFAM" id="SSF55424">
    <property type="entry name" value="FAD/NAD-linked reductases, dimerisation (C-terminal) domain"/>
    <property type="match status" value="1"/>
</dbReference>
<comment type="cofactor">
    <cofactor evidence="1">
        <name>FAD</name>
        <dbReference type="ChEBI" id="CHEBI:57692"/>
    </cofactor>
</comment>
<keyword evidence="3" id="KW-0274">FAD</keyword>
<evidence type="ECO:0000313" key="5">
    <source>
        <dbReference type="EMBL" id="KKW32954.1"/>
    </source>
</evidence>
<gene>
    <name evidence="5" type="ORF">UY77_C0009G0022</name>
</gene>
<dbReference type="SUPFAM" id="SSF51905">
    <property type="entry name" value="FAD/NAD(P)-binding domain"/>
    <property type="match status" value="2"/>
</dbReference>
<dbReference type="Pfam" id="PF07992">
    <property type="entry name" value="Pyr_redox_2"/>
    <property type="match status" value="1"/>
</dbReference>
<name>A0A0G2AK13_9BACT</name>
<dbReference type="Proteomes" id="UP000034711">
    <property type="component" value="Unassembled WGS sequence"/>
</dbReference>
<protein>
    <submittedName>
        <fullName evidence="5">FAD-dependent pyridine nucleotide-disulfide oxidoreductase</fullName>
    </submittedName>
</protein>
<dbReference type="Gene3D" id="3.50.50.60">
    <property type="entry name" value="FAD/NAD(P)-binding domain"/>
    <property type="match status" value="2"/>
</dbReference>
<dbReference type="PANTHER" id="PTHR43429">
    <property type="entry name" value="PYRIDINE NUCLEOTIDE-DISULFIDE OXIDOREDUCTASE DOMAIN-CONTAINING"/>
    <property type="match status" value="1"/>
</dbReference>
<dbReference type="PANTHER" id="PTHR43429:SF3">
    <property type="entry name" value="NITRITE REDUCTASE [NAD(P)H]"/>
    <property type="match status" value="1"/>
</dbReference>
<dbReference type="AlphaFoldDB" id="A0A0G2AK13"/>
<dbReference type="InterPro" id="IPR036188">
    <property type="entry name" value="FAD/NAD-bd_sf"/>
</dbReference>
<feature type="domain" description="FAD/NAD(P)-binding" evidence="4">
    <location>
        <begin position="2"/>
        <end position="297"/>
    </location>
</feature>
<dbReference type="GO" id="GO:0016491">
    <property type="term" value="F:oxidoreductase activity"/>
    <property type="evidence" value="ECO:0007669"/>
    <property type="project" value="InterPro"/>
</dbReference>
<evidence type="ECO:0000313" key="6">
    <source>
        <dbReference type="Proteomes" id="UP000034711"/>
    </source>
</evidence>
<dbReference type="EMBL" id="LCRI01000009">
    <property type="protein sequence ID" value="KKW32954.1"/>
    <property type="molecule type" value="Genomic_DNA"/>
</dbReference>
<reference evidence="5 6" key="1">
    <citation type="journal article" date="2015" name="Nature">
        <title>rRNA introns, odd ribosomes, and small enigmatic genomes across a large radiation of phyla.</title>
        <authorList>
            <person name="Brown C.T."/>
            <person name="Hug L.A."/>
            <person name="Thomas B.C."/>
            <person name="Sharon I."/>
            <person name="Castelle C.J."/>
            <person name="Singh A."/>
            <person name="Wilkins M.J."/>
            <person name="Williams K.H."/>
            <person name="Banfield J.F."/>
        </authorList>
    </citation>
    <scope>NUCLEOTIDE SEQUENCE [LARGE SCALE GENOMIC DNA]</scope>
</reference>
<evidence type="ECO:0000256" key="2">
    <source>
        <dbReference type="ARBA" id="ARBA00022630"/>
    </source>
</evidence>
<accession>A0A0G2AK13</accession>
<evidence type="ECO:0000256" key="1">
    <source>
        <dbReference type="ARBA" id="ARBA00001974"/>
    </source>
</evidence>
<dbReference type="InterPro" id="IPR016156">
    <property type="entry name" value="FAD/NAD-linked_Rdtase_dimer_sf"/>
</dbReference>
<dbReference type="PRINTS" id="PR00411">
    <property type="entry name" value="PNDRDTASEI"/>
</dbReference>
<sequence length="401" mass="44110">MRHVIVGGGIAGTSAAEELRKLDPTSEIVLVSEEQHAVYSRVLLPHYIKGKIPRERVFLKKESWYDEQKIEWLHGVRVEKIDTVNRFVALSDGREMPYDTLLLCTGGDTNTVPADLRGVSYFRTLDDADHIVQLLRELPKDAKACVFGGSFIGCEFINIFAQAGLPTTVAHRGPYFWPRIFDKETGALIHNQLRKHSVEILSEAEFVELEGEKAVAACITSRGRIPCQVLGVGVGITRDLSLAKEAGIEVRAGILANEYLETNVKDVFTAGDIAEFQDVVVNRRVHIGNWMSATMQGRTVARNMAGQRTLFRLTSSYATNILGLEIIFVGDTHRDSCDEIIVRGSAAEGGVTQLFIRAGKLVGATMVGRNADRQPITNLIASQTDVRSHAGAWKDPAVSIV</sequence>
<dbReference type="Gene3D" id="3.30.390.30">
    <property type="match status" value="1"/>
</dbReference>
<dbReference type="PRINTS" id="PR00368">
    <property type="entry name" value="FADPNR"/>
</dbReference>
<evidence type="ECO:0000259" key="4">
    <source>
        <dbReference type="Pfam" id="PF07992"/>
    </source>
</evidence>
<proteinExistence type="predicted"/>
<keyword evidence="2" id="KW-0285">Flavoprotein</keyword>
<organism evidence="5 6">
    <name type="scientific">Candidatus Uhrbacteria bacterium GW2011_GWA2_53_10</name>
    <dbReference type="NCBI Taxonomy" id="1618980"/>
    <lineage>
        <taxon>Bacteria</taxon>
        <taxon>Candidatus Uhriibacteriota</taxon>
    </lineage>
</organism>
<comment type="caution">
    <text evidence="5">The sequence shown here is derived from an EMBL/GenBank/DDBJ whole genome shotgun (WGS) entry which is preliminary data.</text>
</comment>
<dbReference type="InterPro" id="IPR050260">
    <property type="entry name" value="FAD-bd_OxRdtase"/>
</dbReference>
<dbReference type="InterPro" id="IPR023753">
    <property type="entry name" value="FAD/NAD-binding_dom"/>
</dbReference>